<keyword evidence="7 9" id="KW-0539">Nucleus</keyword>
<dbReference type="STRING" id="1408657.A0A0W4ZPY7"/>
<dbReference type="Proteomes" id="UP000053447">
    <property type="component" value="Unassembled WGS sequence"/>
</dbReference>
<dbReference type="GO" id="GO:0003712">
    <property type="term" value="F:transcription coregulator activity"/>
    <property type="evidence" value="ECO:0007669"/>
    <property type="project" value="UniProtKB-UniRule"/>
</dbReference>
<evidence type="ECO:0000256" key="6">
    <source>
        <dbReference type="ARBA" id="ARBA00023163"/>
    </source>
</evidence>
<dbReference type="PANTHER" id="PTHR12809:SF2">
    <property type="entry name" value="MEDIATOR OF RNA POLYMERASE II TRANSCRIPTION SUBUNIT 14"/>
    <property type="match status" value="1"/>
</dbReference>
<evidence type="ECO:0000256" key="1">
    <source>
        <dbReference type="ARBA" id="ARBA00004123"/>
    </source>
</evidence>
<dbReference type="PANTHER" id="PTHR12809">
    <property type="entry name" value="MEDIATOR COMPLEX SUBUNIT"/>
    <property type="match status" value="1"/>
</dbReference>
<keyword evidence="4 9" id="KW-0805">Transcription regulation</keyword>
<dbReference type="GeneID" id="28940201"/>
<proteinExistence type="inferred from homology"/>
<evidence type="ECO:0000313" key="12">
    <source>
        <dbReference type="Proteomes" id="UP000053447"/>
    </source>
</evidence>
<dbReference type="GO" id="GO:0070847">
    <property type="term" value="C:core mediator complex"/>
    <property type="evidence" value="ECO:0007669"/>
    <property type="project" value="TreeGrafter"/>
</dbReference>
<comment type="caution">
    <text evidence="11">The sequence shown here is derived from an EMBL/GenBank/DDBJ whole genome shotgun (WGS) entry which is preliminary data.</text>
</comment>
<keyword evidence="12" id="KW-1185">Reference proteome</keyword>
<dbReference type="AlphaFoldDB" id="A0A0W4ZPY7"/>
<evidence type="ECO:0000256" key="8">
    <source>
        <dbReference type="ARBA" id="ARBA00032007"/>
    </source>
</evidence>
<dbReference type="VEuPathDB" id="FungiDB:T551_01683"/>
<dbReference type="EMBL" id="LFWA01000007">
    <property type="protein sequence ID" value="KTW30400.1"/>
    <property type="molecule type" value="Genomic_DNA"/>
</dbReference>
<evidence type="ECO:0000256" key="5">
    <source>
        <dbReference type="ARBA" id="ARBA00023159"/>
    </source>
</evidence>
<dbReference type="RefSeq" id="XP_018229691.1">
    <property type="nucleotide sequence ID" value="XM_018373946.1"/>
</dbReference>
<name>A0A0W4ZPY7_PNEJ7</name>
<organism evidence="11 12">
    <name type="scientific">Pneumocystis jirovecii (strain RU7)</name>
    <name type="common">Human pneumocystis pneumonia agent</name>
    <dbReference type="NCBI Taxonomy" id="1408657"/>
    <lineage>
        <taxon>Eukaryota</taxon>
        <taxon>Fungi</taxon>
        <taxon>Dikarya</taxon>
        <taxon>Ascomycota</taxon>
        <taxon>Taphrinomycotina</taxon>
        <taxon>Pneumocystomycetes</taxon>
        <taxon>Pneumocystaceae</taxon>
        <taxon>Pneumocystis</taxon>
    </lineage>
</organism>
<feature type="domain" description="Mediator complex subunit MED14 N-terminal" evidence="10">
    <location>
        <begin position="15"/>
        <end position="204"/>
    </location>
</feature>
<evidence type="ECO:0000256" key="7">
    <source>
        <dbReference type="ARBA" id="ARBA00023242"/>
    </source>
</evidence>
<accession>A0A0W4ZPY7</accession>
<protein>
    <recommendedName>
        <fullName evidence="3 9">Mediator of RNA polymerase II transcription subunit 14</fullName>
    </recommendedName>
    <alternativeName>
        <fullName evidence="8 9">Mediator complex subunit 14</fullName>
    </alternativeName>
</protein>
<evidence type="ECO:0000256" key="2">
    <source>
        <dbReference type="ARBA" id="ARBA00007813"/>
    </source>
</evidence>
<comment type="similarity">
    <text evidence="2 9">Belongs to the Mediator complex subunit 14 family.</text>
</comment>
<keyword evidence="5 9" id="KW-0010">Activator</keyword>
<evidence type="ECO:0000259" key="10">
    <source>
        <dbReference type="Pfam" id="PF08638"/>
    </source>
</evidence>
<dbReference type="Pfam" id="PF08638">
    <property type="entry name" value="Med14"/>
    <property type="match status" value="1"/>
</dbReference>
<evidence type="ECO:0000256" key="4">
    <source>
        <dbReference type="ARBA" id="ARBA00023015"/>
    </source>
</evidence>
<dbReference type="InterPro" id="IPR055122">
    <property type="entry name" value="Med14_N"/>
</dbReference>
<comment type="subunit">
    <text evidence="9">Component of the Mediator complex.</text>
</comment>
<gene>
    <name evidence="11" type="ORF">T551_01683</name>
</gene>
<keyword evidence="6 9" id="KW-0804">Transcription</keyword>
<dbReference type="GO" id="GO:0006357">
    <property type="term" value="P:regulation of transcription by RNA polymerase II"/>
    <property type="evidence" value="ECO:0007669"/>
    <property type="project" value="InterPro"/>
</dbReference>
<comment type="subcellular location">
    <subcellularLocation>
        <location evidence="1 9">Nucleus</location>
    </subcellularLocation>
</comment>
<reference evidence="12" key="1">
    <citation type="journal article" date="2016" name="Nat. Commun.">
        <title>Genome analysis of three Pneumocystis species reveals adaptation mechanisms to life exclusively in mammalian hosts.</title>
        <authorList>
            <person name="Ma L."/>
            <person name="Chen Z."/>
            <person name="Huang D.W."/>
            <person name="Kutty G."/>
            <person name="Ishihara M."/>
            <person name="Wang H."/>
            <person name="Abouelleil A."/>
            <person name="Bishop L."/>
            <person name="Davey E."/>
            <person name="Deng R."/>
            <person name="Deng X."/>
            <person name="Fan L."/>
            <person name="Fantoni G."/>
            <person name="Fitzgerald M."/>
            <person name="Gogineni E."/>
            <person name="Goldberg J.M."/>
            <person name="Handley G."/>
            <person name="Hu X."/>
            <person name="Huber C."/>
            <person name="Jiao X."/>
            <person name="Jones K."/>
            <person name="Levin J.Z."/>
            <person name="Liu Y."/>
            <person name="Macdonald P."/>
            <person name="Melnikov A."/>
            <person name="Raley C."/>
            <person name="Sassi M."/>
            <person name="Sherman B.T."/>
            <person name="Song X."/>
            <person name="Sykes S."/>
            <person name="Tran B."/>
            <person name="Walsh L."/>
            <person name="Xia Y."/>
            <person name="Yang J."/>
            <person name="Young S."/>
            <person name="Zeng Q."/>
            <person name="Zheng X."/>
            <person name="Stephens R."/>
            <person name="Nusbaum C."/>
            <person name="Birren B.W."/>
            <person name="Azadi P."/>
            <person name="Lempicki R.A."/>
            <person name="Cuomo C.A."/>
            <person name="Kovacs J.A."/>
        </authorList>
    </citation>
    <scope>NUCLEOTIDE SEQUENCE [LARGE SCALE GENOMIC DNA]</scope>
    <source>
        <strain evidence="12">RU7</strain>
    </source>
</reference>
<dbReference type="InterPro" id="IPR013947">
    <property type="entry name" value="Mediator_Med14"/>
</dbReference>
<sequence>MDSLAPPLPKVTEGMVPLKEVIERLVYYAFSELQNMLDILPSMSNVMKKRTILEYLLSTKRQMIKLYVLIKWAHSSEEVKRCIDIVAFLQGQKNCFSNLIHALKTIISQLSYARVRSPDIFTAMEVFSTGTFSRLEFSETSTAFMLPRNLKPNEVLQTFNTLNILISLRLSLYQVIPYPMISYVVENGRAKFVVENEFVIFLSFVGENISKIDDFVWFLVDFEWNFDRAPVISDNIKDEIEKLANEILKLSVIQKKEPLVELYNFLHKFTLFYKLEVIVVEAKEMSFKGWKDKLNVSFDNFKRTLTLKYWPVFTSSEKNIKSWPNSIGIFVGEPKKKNIASYMFPYTRISFDYDCSVISYSWKIGDDFQCCEDLNINESNISAKEIILKVIGFHSMILLKKVCLTLLESSSFSSSSVFILNADENNENPILKIQCSKAKSILIFVKPMCGKFRLVEYDSFLCSSLVIKNYEKLINIPNQNILELLIRLKCKILYDDIESKAKFLGWEVVKFPSGSFKQKEFKNNLGLEIKYTIFLTNSILGWKQPSSKSIFFVVCLLSGQNTNWWLLETAISKYDVFLGWNILWSEKIRIHDGKRRKSSELDFSLIFDFSPTYSLLESIHKYSIIRVAILQFSRDLDMRGIHYGYLHDFSISQLWIIPFFHFYTGDISPLAKVWVCKNMFAQFLFSGHSFDELKIIFYGKLTNLKFLIVLMQQYKRDDIELNVKSNYFLIKVIYKMGKNISLVIDLFLELWLKIETIIRFVFKSNEFNHFLVLESFNIDTVRFSYYKKKHFWLEIGYESSDKKVKFPSIKYSLEIGAIDGYINPHTRIKTHLCQILEDSRGNVRLFSEIVYKTLPFLETIEQLEATTLEKSEFHVLFQSSLQFSIVYAKKRHALGVILRSAPSHLLDNDMITLNEGTLVYYIFDLALKYQAADFLETSKIKGQNSENGTVESENIVHARAKKLNYLKSTYNVIEACQFIWSKGIDVEEYKKTIFPAENGLLCTSDAISCVINKIHTMILDYDCMK</sequence>
<evidence type="ECO:0000313" key="11">
    <source>
        <dbReference type="EMBL" id="KTW30400.1"/>
    </source>
</evidence>
<evidence type="ECO:0000256" key="9">
    <source>
        <dbReference type="RuleBase" id="RU365082"/>
    </source>
</evidence>
<dbReference type="OrthoDB" id="205099at2759"/>
<evidence type="ECO:0000256" key="3">
    <source>
        <dbReference type="ARBA" id="ARBA00019619"/>
    </source>
</evidence>
<dbReference type="GO" id="GO:0016592">
    <property type="term" value="C:mediator complex"/>
    <property type="evidence" value="ECO:0007669"/>
    <property type="project" value="UniProtKB-UniRule"/>
</dbReference>
<comment type="function">
    <text evidence="9">Component of the Mediator complex, a coactivator involved in the regulated transcription of nearly all RNA polymerase II-dependent genes. Mediator functions as a bridge to convey information from gene-specific regulatory proteins to the basal RNA polymerase II transcription machinery. Mediator is recruited to promoters by direct interactions with regulatory proteins and serves as a scaffold for the assembly of a functional preinitiation complex with RNA polymerase II and the general transcription factors.</text>
</comment>